<sequence length="1161" mass="130705">MSTDELNTRIENILRWQPIEGIYYPSFIKESAIRRLQQWEGREGDVFLVSNFPVRGLQRVLTCLVEGRDNPWEGGLLDKPYYCEAGASKRGVDEYLGEANAWHFRRCFKTHAFPHLFPCRYPFPKSHADSVPPKVLVLVADPRHAFAVWWQTLGQLEPDVSLDLDFGNFLKIVAQQGWCLFGNYIEHAAAWAREEELYPHNVRLCMADRLGSLDPQDVRSELRDIADFLMIPPERADRVVDSIFRRPADACSSLSKDRLVDHAVLQGGHIVENTGRNLYQFQDAYDTVDGLVQDMWRQMFLMLGRTGSSCLVEAAQKALQGSASLPPIVKTGVFRGEDAHNGGTCRPCVFHLRGICRDTAETCFYCHMDGHQRTASDANPPRVDLNVLNILAEVLIEMREFEKCARLLKELLHLTPAQKAQSSGASISTDLVLHPSNPKVLLKKLHNCPVDIVAMLAVAMCQIPNENISEDPLYNSALEVVLTHPPETHSDLHLLLVDAMLADEGTTADTVSRRWLRRANVRRWFAEQAHRILTLLEDCPSLEADLRERQAMCRWRLGQVEEAALQLEALLEDPGERTEAELRNMRVRAAEAWIEIGNSSRADQVLSCLSYEDLQRSNALPPPLSTAERKSLYKELSETIDRTLSAAAVGKDMEHAHEHVGTKEELLRFFAKFRHLVYDCELDFKRLVARSTSAKEGSAPAIEDVKSNTSKPNAEDEESGPGGRTDQPPDTGQGPDSLLLLPAKAPKASASKAADEVLQAATIHKFKRRHLGIQTVEDMFGFEAYLTMVKHGVVIIRAFARSTKESKSREGTVQAAQAVEVCEMILSNRKLVAQRNPVKRRMMRDLAMLSLSVGFEARLWRVVFKHLRNICDRSGSDHVVALCSRLLFTHADVDGMGPGANKDRGDAAPWEHEKAHNASWGHRNTYAAAFTDVRGWALRKLLRRPRAFGLTLLCAHFCIIASQYPFAVAEYSRAHRLAPFEPLPALCTATAYLSFSMSRAAVCRHDLVLKGLTFLQRYRRLRLRSAGLLPLDTSQEDPSSWDGLPKERQTWEDAVTDDPLERLAMQAEVAYNYGRAFHQLSIFNPAVEAYEAALDLFESLSQSECKRTEQHSLFFSHNRLSVHVSCLSFGTYLLRLHVGRIGQASFSIHWVQVCFQGRGPE</sequence>
<dbReference type="PROSITE" id="PS50005">
    <property type="entry name" value="TPR"/>
    <property type="match status" value="1"/>
</dbReference>
<accession>A0A812XKV2</accession>
<keyword evidence="1" id="KW-0802">TPR repeat</keyword>
<evidence type="ECO:0000313" key="5">
    <source>
        <dbReference type="Proteomes" id="UP000601435"/>
    </source>
</evidence>
<dbReference type="AlphaFoldDB" id="A0A812XKV2"/>
<keyword evidence="5" id="KW-1185">Reference proteome</keyword>
<gene>
    <name evidence="4" type="primary">GTF3C3</name>
    <name evidence="4" type="ORF">SNEC2469_LOCUS21296</name>
</gene>
<dbReference type="InterPro" id="IPR000863">
    <property type="entry name" value="Sulfotransferase_dom"/>
</dbReference>
<feature type="domain" description="Sulfotransferase" evidence="3">
    <location>
        <begin position="89"/>
        <end position="241"/>
    </location>
</feature>
<feature type="repeat" description="TPR" evidence="1">
    <location>
        <begin position="1067"/>
        <end position="1100"/>
    </location>
</feature>
<reference evidence="4" key="1">
    <citation type="submission" date="2021-02" db="EMBL/GenBank/DDBJ databases">
        <authorList>
            <person name="Dougan E. K."/>
            <person name="Rhodes N."/>
            <person name="Thang M."/>
            <person name="Chan C."/>
        </authorList>
    </citation>
    <scope>NUCLEOTIDE SEQUENCE</scope>
</reference>
<dbReference type="Pfam" id="PF00685">
    <property type="entry name" value="Sulfotransfer_1"/>
    <property type="match status" value="1"/>
</dbReference>
<dbReference type="OrthoDB" id="9991317at2759"/>
<dbReference type="GO" id="GO:0000127">
    <property type="term" value="C:transcription factor TFIIIC complex"/>
    <property type="evidence" value="ECO:0007669"/>
    <property type="project" value="TreeGrafter"/>
</dbReference>
<dbReference type="GO" id="GO:0006383">
    <property type="term" value="P:transcription by RNA polymerase III"/>
    <property type="evidence" value="ECO:0007669"/>
    <property type="project" value="InterPro"/>
</dbReference>
<feature type="region of interest" description="Disordered" evidence="2">
    <location>
        <begin position="695"/>
        <end position="739"/>
    </location>
</feature>
<dbReference type="InterPro" id="IPR019734">
    <property type="entry name" value="TPR_rpt"/>
</dbReference>
<dbReference type="EMBL" id="CAJNJA010037696">
    <property type="protein sequence ID" value="CAE7737140.1"/>
    <property type="molecule type" value="Genomic_DNA"/>
</dbReference>
<dbReference type="SUPFAM" id="SSF52540">
    <property type="entry name" value="P-loop containing nucleoside triphosphate hydrolases"/>
    <property type="match status" value="1"/>
</dbReference>
<proteinExistence type="predicted"/>
<dbReference type="InterPro" id="IPR027417">
    <property type="entry name" value="P-loop_NTPase"/>
</dbReference>
<protein>
    <submittedName>
        <fullName evidence="4">GTF3C3 protein</fullName>
    </submittedName>
</protein>
<evidence type="ECO:0000256" key="2">
    <source>
        <dbReference type="SAM" id="MobiDB-lite"/>
    </source>
</evidence>
<dbReference type="PANTHER" id="PTHR23082">
    <property type="entry name" value="TRANSCRIPTION INITIATION FACTOR IIIC TFIIIC , POLYPEPTIDE 3-RELATED"/>
    <property type="match status" value="1"/>
</dbReference>
<name>A0A812XKV2_9DINO</name>
<evidence type="ECO:0000259" key="3">
    <source>
        <dbReference type="Pfam" id="PF00685"/>
    </source>
</evidence>
<dbReference type="PANTHER" id="PTHR23082:SF0">
    <property type="entry name" value="GENERAL TRANSCRIPTION FACTOR 3C POLYPEPTIDE 3"/>
    <property type="match status" value="1"/>
</dbReference>
<evidence type="ECO:0000313" key="4">
    <source>
        <dbReference type="EMBL" id="CAE7737140.1"/>
    </source>
</evidence>
<evidence type="ECO:0000256" key="1">
    <source>
        <dbReference type="PROSITE-ProRule" id="PRU00339"/>
    </source>
</evidence>
<dbReference type="Gene3D" id="3.40.50.300">
    <property type="entry name" value="P-loop containing nucleotide triphosphate hydrolases"/>
    <property type="match status" value="1"/>
</dbReference>
<dbReference type="InterPro" id="IPR039340">
    <property type="entry name" value="Tfc4/TFIIIC-102/Sfc4"/>
</dbReference>
<comment type="caution">
    <text evidence="4">The sequence shown here is derived from an EMBL/GenBank/DDBJ whole genome shotgun (WGS) entry which is preliminary data.</text>
</comment>
<dbReference type="GO" id="GO:0008146">
    <property type="term" value="F:sulfotransferase activity"/>
    <property type="evidence" value="ECO:0007669"/>
    <property type="project" value="InterPro"/>
</dbReference>
<organism evidence="4 5">
    <name type="scientific">Symbiodinium necroappetens</name>
    <dbReference type="NCBI Taxonomy" id="1628268"/>
    <lineage>
        <taxon>Eukaryota</taxon>
        <taxon>Sar</taxon>
        <taxon>Alveolata</taxon>
        <taxon>Dinophyceae</taxon>
        <taxon>Suessiales</taxon>
        <taxon>Symbiodiniaceae</taxon>
        <taxon>Symbiodinium</taxon>
    </lineage>
</organism>
<dbReference type="Proteomes" id="UP000601435">
    <property type="component" value="Unassembled WGS sequence"/>
</dbReference>